<accession>A0AAV7LPS8</accession>
<dbReference type="PANTHER" id="PTHR11954">
    <property type="entry name" value="D-DOPACHROME DECARBOXYLASE"/>
    <property type="match status" value="1"/>
</dbReference>
<comment type="subcellular location">
    <subcellularLocation>
        <location evidence="1">Cytoplasm</location>
    </subcellularLocation>
</comment>
<dbReference type="GO" id="GO:0033981">
    <property type="term" value="F:D-dopachrome decarboxylase activity"/>
    <property type="evidence" value="ECO:0007669"/>
    <property type="project" value="UniProtKB-EC"/>
</dbReference>
<evidence type="ECO:0000256" key="3">
    <source>
        <dbReference type="ARBA" id="ARBA00011233"/>
    </source>
</evidence>
<evidence type="ECO:0000256" key="5">
    <source>
        <dbReference type="ARBA" id="ARBA00022990"/>
    </source>
</evidence>
<dbReference type="InterPro" id="IPR001398">
    <property type="entry name" value="Macrophage_inhib_fac"/>
</dbReference>
<gene>
    <name evidence="10" type="ORF">NDU88_006661</name>
</gene>
<evidence type="ECO:0000256" key="9">
    <source>
        <dbReference type="ARBA" id="ARBA00038884"/>
    </source>
</evidence>
<evidence type="ECO:0000256" key="6">
    <source>
        <dbReference type="ARBA" id="ARBA00023101"/>
    </source>
</evidence>
<dbReference type="GO" id="GO:0042438">
    <property type="term" value="P:melanin biosynthetic process"/>
    <property type="evidence" value="ECO:0007669"/>
    <property type="project" value="UniProtKB-KW"/>
</dbReference>
<dbReference type="GO" id="GO:0005615">
    <property type="term" value="C:extracellular space"/>
    <property type="evidence" value="ECO:0007669"/>
    <property type="project" value="TreeGrafter"/>
</dbReference>
<keyword evidence="4" id="KW-0963">Cytoplasm</keyword>
<proteinExistence type="inferred from homology"/>
<keyword evidence="6" id="KW-0470">Melanin biosynthesis</keyword>
<evidence type="ECO:0000313" key="10">
    <source>
        <dbReference type="EMBL" id="KAJ1093561.1"/>
    </source>
</evidence>
<evidence type="ECO:0000313" key="11">
    <source>
        <dbReference type="Proteomes" id="UP001066276"/>
    </source>
</evidence>
<evidence type="ECO:0000256" key="7">
    <source>
        <dbReference type="ARBA" id="ARBA00023239"/>
    </source>
</evidence>
<organism evidence="10 11">
    <name type="scientific">Pleurodeles waltl</name>
    <name type="common">Iberian ribbed newt</name>
    <dbReference type="NCBI Taxonomy" id="8319"/>
    <lineage>
        <taxon>Eukaryota</taxon>
        <taxon>Metazoa</taxon>
        <taxon>Chordata</taxon>
        <taxon>Craniata</taxon>
        <taxon>Vertebrata</taxon>
        <taxon>Euteleostomi</taxon>
        <taxon>Amphibia</taxon>
        <taxon>Batrachia</taxon>
        <taxon>Caudata</taxon>
        <taxon>Salamandroidea</taxon>
        <taxon>Salamandridae</taxon>
        <taxon>Pleurodelinae</taxon>
        <taxon>Pleurodeles</taxon>
    </lineage>
</organism>
<protein>
    <recommendedName>
        <fullName evidence="9">D-dopachrome decarboxylase</fullName>
        <ecNumber evidence="9">4.1.1.84</ecNumber>
    </recommendedName>
</protein>
<dbReference type="SUPFAM" id="SSF55331">
    <property type="entry name" value="Tautomerase/MIF"/>
    <property type="match status" value="1"/>
</dbReference>
<evidence type="ECO:0000256" key="4">
    <source>
        <dbReference type="ARBA" id="ARBA00022490"/>
    </source>
</evidence>
<dbReference type="PANTHER" id="PTHR11954:SF22">
    <property type="entry name" value="D-DOPACHROME DECARBOXYLASE"/>
    <property type="match status" value="1"/>
</dbReference>
<dbReference type="Gene3D" id="3.30.429.10">
    <property type="entry name" value="Macrophage Migration Inhibitory Factor"/>
    <property type="match status" value="1"/>
</dbReference>
<comment type="similarity">
    <text evidence="2">Belongs to the MIF family.</text>
</comment>
<dbReference type="AlphaFoldDB" id="A0AAV7LPS8"/>
<keyword evidence="11" id="KW-1185">Reference proteome</keyword>
<reference evidence="10" key="1">
    <citation type="journal article" date="2022" name="bioRxiv">
        <title>Sequencing and chromosome-scale assembly of the giantPleurodeles waltlgenome.</title>
        <authorList>
            <person name="Brown T."/>
            <person name="Elewa A."/>
            <person name="Iarovenko S."/>
            <person name="Subramanian E."/>
            <person name="Araus A.J."/>
            <person name="Petzold A."/>
            <person name="Susuki M."/>
            <person name="Suzuki K.-i.T."/>
            <person name="Hayashi T."/>
            <person name="Toyoda A."/>
            <person name="Oliveira C."/>
            <person name="Osipova E."/>
            <person name="Leigh N.D."/>
            <person name="Simon A."/>
            <person name="Yun M.H."/>
        </authorList>
    </citation>
    <scope>NUCLEOTIDE SEQUENCE</scope>
    <source>
        <strain evidence="10">20211129_DDA</strain>
        <tissue evidence="10">Liver</tissue>
    </source>
</reference>
<sequence>MPFLELDTNLPAAQLPEGFANKLSAAAAKILDKPEAKVNVTVKSDLTMLVGGSSAPCVQLAITSIAVVGTAEQNKEHSARFFQFLTQELGLPTDRILLRFYPLEPWQLGKNGTVATFL</sequence>
<evidence type="ECO:0000256" key="2">
    <source>
        <dbReference type="ARBA" id="ARBA00005851"/>
    </source>
</evidence>
<dbReference type="InterPro" id="IPR014347">
    <property type="entry name" value="Tautomerase/MIF_sf"/>
</dbReference>
<dbReference type="GO" id="GO:0050178">
    <property type="term" value="F:phenylpyruvate tautomerase activity"/>
    <property type="evidence" value="ECO:0007669"/>
    <property type="project" value="TreeGrafter"/>
</dbReference>
<dbReference type="GO" id="GO:0005737">
    <property type="term" value="C:cytoplasm"/>
    <property type="evidence" value="ECO:0007669"/>
    <property type="project" value="UniProtKB-SubCell"/>
</dbReference>
<dbReference type="Proteomes" id="UP001066276">
    <property type="component" value="Chromosome 11"/>
</dbReference>
<dbReference type="EC" id="4.1.1.84" evidence="9"/>
<keyword evidence="5" id="KW-0007">Acetylation</keyword>
<comment type="caution">
    <text evidence="10">The sequence shown here is derived from an EMBL/GenBank/DDBJ whole genome shotgun (WGS) entry which is preliminary data.</text>
</comment>
<evidence type="ECO:0000256" key="8">
    <source>
        <dbReference type="ARBA" id="ARBA00037460"/>
    </source>
</evidence>
<keyword evidence="7" id="KW-0456">Lyase</keyword>
<evidence type="ECO:0000256" key="1">
    <source>
        <dbReference type="ARBA" id="ARBA00004496"/>
    </source>
</evidence>
<dbReference type="Pfam" id="PF01187">
    <property type="entry name" value="MIF"/>
    <property type="match status" value="1"/>
</dbReference>
<name>A0AAV7LPS8_PLEWA</name>
<dbReference type="EMBL" id="JANPWB010000015">
    <property type="protein sequence ID" value="KAJ1093561.1"/>
    <property type="molecule type" value="Genomic_DNA"/>
</dbReference>
<comment type="subunit">
    <text evidence="3">Homotrimer.</text>
</comment>
<comment type="function">
    <text evidence="8">Tautomerization of D-dopachrome with decarboxylation to give 5,6-dihydroxyindole (DHI).</text>
</comment>